<evidence type="ECO:0000256" key="7">
    <source>
        <dbReference type="SAM" id="MobiDB-lite"/>
    </source>
</evidence>
<evidence type="ECO:0000256" key="1">
    <source>
        <dbReference type="ARBA" id="ARBA00004123"/>
    </source>
</evidence>
<gene>
    <name evidence="8" type="ORF">D9757_004305</name>
</gene>
<accession>A0A8H5MDB2</accession>
<dbReference type="InterPro" id="IPR001289">
    <property type="entry name" value="NFYA"/>
</dbReference>
<dbReference type="PRINTS" id="PR00616">
    <property type="entry name" value="CCAATSUBUNTB"/>
</dbReference>
<comment type="subcellular location">
    <subcellularLocation>
        <location evidence="1 6">Nucleus</location>
    </subcellularLocation>
</comment>
<dbReference type="EMBL" id="JAACJN010000022">
    <property type="protein sequence ID" value="KAF5389481.1"/>
    <property type="molecule type" value="Genomic_DNA"/>
</dbReference>
<comment type="subunit">
    <text evidence="6">Heterotrimer.</text>
</comment>
<dbReference type="GO" id="GO:0003677">
    <property type="term" value="F:DNA binding"/>
    <property type="evidence" value="ECO:0007669"/>
    <property type="project" value="UniProtKB-KW"/>
</dbReference>
<reference evidence="8 9" key="1">
    <citation type="journal article" date="2020" name="ISME J.">
        <title>Uncovering the hidden diversity of litter-decomposition mechanisms in mushroom-forming fungi.</title>
        <authorList>
            <person name="Floudas D."/>
            <person name="Bentzer J."/>
            <person name="Ahren D."/>
            <person name="Johansson T."/>
            <person name="Persson P."/>
            <person name="Tunlid A."/>
        </authorList>
    </citation>
    <scope>NUCLEOTIDE SEQUENCE [LARGE SCALE GENOMIC DNA]</scope>
    <source>
        <strain evidence="8 9">CBS 406.79</strain>
    </source>
</reference>
<dbReference type="SMART" id="SM00521">
    <property type="entry name" value="CBF"/>
    <property type="match status" value="1"/>
</dbReference>
<feature type="region of interest" description="Disordered" evidence="7">
    <location>
        <begin position="78"/>
        <end position="175"/>
    </location>
</feature>
<evidence type="ECO:0000256" key="3">
    <source>
        <dbReference type="ARBA" id="ARBA00023125"/>
    </source>
</evidence>
<dbReference type="OrthoDB" id="1097733at2759"/>
<organism evidence="8 9">
    <name type="scientific">Collybiopsis confluens</name>
    <dbReference type="NCBI Taxonomy" id="2823264"/>
    <lineage>
        <taxon>Eukaryota</taxon>
        <taxon>Fungi</taxon>
        <taxon>Dikarya</taxon>
        <taxon>Basidiomycota</taxon>
        <taxon>Agaricomycotina</taxon>
        <taxon>Agaricomycetes</taxon>
        <taxon>Agaricomycetidae</taxon>
        <taxon>Agaricales</taxon>
        <taxon>Marasmiineae</taxon>
        <taxon>Omphalotaceae</taxon>
        <taxon>Collybiopsis</taxon>
    </lineage>
</organism>
<keyword evidence="9" id="KW-1185">Reference proteome</keyword>
<dbReference type="PANTHER" id="PTHR12632">
    <property type="entry name" value="TRANSCRIPTION FACTOR NF-Y ALPHA-RELATED"/>
    <property type="match status" value="1"/>
</dbReference>
<evidence type="ECO:0000256" key="6">
    <source>
        <dbReference type="RuleBase" id="RU367155"/>
    </source>
</evidence>
<name>A0A8H5MDB2_9AGAR</name>
<comment type="caution">
    <text evidence="8">The sequence shown here is derived from an EMBL/GenBank/DDBJ whole genome shotgun (WGS) entry which is preliminary data.</text>
</comment>
<keyword evidence="4 6" id="KW-0804">Transcription</keyword>
<evidence type="ECO:0000256" key="2">
    <source>
        <dbReference type="ARBA" id="ARBA00023015"/>
    </source>
</evidence>
<dbReference type="Gene3D" id="6.10.250.2430">
    <property type="match status" value="1"/>
</dbReference>
<comment type="function">
    <text evidence="6">Component of the sequence-specific heterotrimeric transcription factor (NF-Y) which specifically recognizes a 5'-CCAAT-3' box motif found in the promoters of its target genes.</text>
</comment>
<keyword evidence="3 6" id="KW-0238">DNA-binding</keyword>
<proteinExistence type="inferred from homology"/>
<evidence type="ECO:0000313" key="9">
    <source>
        <dbReference type="Proteomes" id="UP000518752"/>
    </source>
</evidence>
<keyword evidence="5 6" id="KW-0539">Nucleus</keyword>
<protein>
    <recommendedName>
        <fullName evidence="6">Transcriptional activator HAP2</fullName>
    </recommendedName>
</protein>
<feature type="compositionally biased region" description="Basic residues" evidence="7">
    <location>
        <begin position="78"/>
        <end position="94"/>
    </location>
</feature>
<dbReference type="GO" id="GO:0003700">
    <property type="term" value="F:DNA-binding transcription factor activity"/>
    <property type="evidence" value="ECO:0007669"/>
    <property type="project" value="UniProtKB-UniRule"/>
</dbReference>
<sequence>MDPVDHLFTPAYHLDGYYNTSFEHQSSFIPPPEPAPSAVSHVDEEPLYVNAKQYFRILKRRVARARLEEVHRLSRQRKPYLHESRHKHAMRRPRGPGGRFLTAEEIAAQRAGQGNDAGPSNVPDNDDETAEDEHSPLAEAQSPPQMQMQPHIHGHSHEDTSSNAPDPISILNLSHSPPISQIMPMPPVPIAVSPQAMYIQQSQPRHPHPVQNLHQQHPLAQSHVQISKGTTNSAPVTLTSPYPSRIQMHHVPHPHAHARHHHSELNYAEGLYPPESPYGTGQVPR</sequence>
<evidence type="ECO:0000313" key="8">
    <source>
        <dbReference type="EMBL" id="KAF5389481.1"/>
    </source>
</evidence>
<evidence type="ECO:0000256" key="5">
    <source>
        <dbReference type="ARBA" id="ARBA00023242"/>
    </source>
</evidence>
<comment type="similarity">
    <text evidence="6">Belongs to the NFYA/HAP2 subunit family.</text>
</comment>
<dbReference type="Pfam" id="PF02045">
    <property type="entry name" value="CBFB_NFYA"/>
    <property type="match status" value="1"/>
</dbReference>
<evidence type="ECO:0000256" key="4">
    <source>
        <dbReference type="ARBA" id="ARBA00023163"/>
    </source>
</evidence>
<dbReference type="PROSITE" id="PS51152">
    <property type="entry name" value="NFYA_HAP2_2"/>
    <property type="match status" value="1"/>
</dbReference>
<dbReference type="Proteomes" id="UP000518752">
    <property type="component" value="Unassembled WGS sequence"/>
</dbReference>
<dbReference type="AlphaFoldDB" id="A0A8H5MDB2"/>
<keyword evidence="2 6" id="KW-0805">Transcription regulation</keyword>
<dbReference type="GO" id="GO:0005634">
    <property type="term" value="C:nucleus"/>
    <property type="evidence" value="ECO:0007669"/>
    <property type="project" value="UniProtKB-SubCell"/>
</dbReference>